<keyword evidence="8" id="KW-0175">Coiled coil</keyword>
<keyword evidence="5 7" id="KW-0694">RNA-binding</keyword>
<keyword evidence="12" id="KW-1185">Reference proteome</keyword>
<protein>
    <recommendedName>
        <fullName evidence="7">Endonuclease MutS2</fullName>
        <ecNumber evidence="7">3.1.-.-</ecNumber>
    </recommendedName>
    <alternativeName>
        <fullName evidence="7">Ribosome-associated protein quality control-upstream factor</fullName>
        <shortName evidence="7">RQC-upstream factor</shortName>
        <shortName evidence="7">RqcU</shortName>
        <ecNumber evidence="7">3.6.4.-</ecNumber>
    </alternativeName>
</protein>
<evidence type="ECO:0000256" key="8">
    <source>
        <dbReference type="SAM" id="Coils"/>
    </source>
</evidence>
<proteinExistence type="inferred from homology"/>
<dbReference type="GO" id="GO:0019843">
    <property type="term" value="F:rRNA binding"/>
    <property type="evidence" value="ECO:0007669"/>
    <property type="project" value="UniProtKB-UniRule"/>
</dbReference>
<comment type="subunit">
    <text evidence="7">Homodimer. Binds to stalled ribosomes, contacting rRNA.</text>
</comment>
<dbReference type="FunFam" id="3.40.50.300:FF:000830">
    <property type="entry name" value="Endonuclease MutS2"/>
    <property type="match status" value="1"/>
</dbReference>
<keyword evidence="2 7" id="KW-0547">Nucleotide-binding</keyword>
<dbReference type="HAMAP" id="MF_00092">
    <property type="entry name" value="MutS2"/>
    <property type="match status" value="1"/>
</dbReference>
<keyword evidence="7" id="KW-0255">Endonuclease</keyword>
<dbReference type="InterPro" id="IPR007696">
    <property type="entry name" value="DNA_mismatch_repair_MutS_core"/>
</dbReference>
<dbReference type="GO" id="GO:0004519">
    <property type="term" value="F:endonuclease activity"/>
    <property type="evidence" value="ECO:0007669"/>
    <property type="project" value="UniProtKB-UniRule"/>
</dbReference>
<dbReference type="InterPro" id="IPR046893">
    <property type="entry name" value="MSSS"/>
</dbReference>
<reference evidence="11 12" key="1">
    <citation type="journal article" date="2014" name="Antonie Van Leeuwenhoek">
        <title>Fictibacillus enclensis sp. nov., isolated from marine sediment.</title>
        <authorList>
            <person name="Dastager S.G."/>
            <person name="Mawlankar R."/>
            <person name="Srinivasan K."/>
            <person name="Tang S.K."/>
            <person name="Lee J.C."/>
            <person name="Ramana V.V."/>
            <person name="Shouche Y.S."/>
        </authorList>
    </citation>
    <scope>NUCLEOTIDE SEQUENCE [LARGE SCALE GENOMIC DNA]</scope>
    <source>
        <strain evidence="11 12">NIO-1003</strain>
    </source>
</reference>
<dbReference type="InterPro" id="IPR045076">
    <property type="entry name" value="MutS"/>
</dbReference>
<dbReference type="GO" id="GO:0045910">
    <property type="term" value="P:negative regulation of DNA recombination"/>
    <property type="evidence" value="ECO:0007669"/>
    <property type="project" value="InterPro"/>
</dbReference>
<dbReference type="NCBIfam" id="TIGR01069">
    <property type="entry name" value="mutS2"/>
    <property type="match status" value="1"/>
</dbReference>
<keyword evidence="6 7" id="KW-0238">DNA-binding</keyword>
<dbReference type="SMART" id="SM00533">
    <property type="entry name" value="MUTSd"/>
    <property type="match status" value="1"/>
</dbReference>
<dbReference type="InterPro" id="IPR027417">
    <property type="entry name" value="P-loop_NTPase"/>
</dbReference>
<dbReference type="GO" id="GO:0043023">
    <property type="term" value="F:ribosomal large subunit binding"/>
    <property type="evidence" value="ECO:0007669"/>
    <property type="project" value="UniProtKB-UniRule"/>
</dbReference>
<feature type="region of interest" description="Disordered" evidence="9">
    <location>
        <begin position="686"/>
        <end position="707"/>
    </location>
</feature>
<dbReference type="GO" id="GO:0006298">
    <property type="term" value="P:mismatch repair"/>
    <property type="evidence" value="ECO:0007669"/>
    <property type="project" value="InterPro"/>
</dbReference>
<feature type="domain" description="Smr" evidence="10">
    <location>
        <begin position="714"/>
        <end position="789"/>
    </location>
</feature>
<evidence type="ECO:0000256" key="7">
    <source>
        <dbReference type="HAMAP-Rule" id="MF_00092"/>
    </source>
</evidence>
<dbReference type="Gene3D" id="3.30.1370.110">
    <property type="match status" value="1"/>
</dbReference>
<sequence>MQERVQRVLEYTKIIEQLKKHASSSLGRQKAEQLQPSIDFEEIKHWQNGTDEGVKVLRLKGQAPLGGIRDIRASLKRTQIGGVLNTDELLDISTTIYGGRRFKRFTEGMVEGGIELPILDSLVADIEPLTDLEREIKACIDDNGHVMDSASPALRTIRGQLRTFESRVREKLESMVRSSSYQKMLSDAIITIRNERFVLPVKQEYRGNFGGMVHDQSASGATLFIEPQAVVTINNQLKEAKAKEAREIEKILRELSVLVGESAELLAHNVAILADIDFIFTKAQYSRELKATKPIMNDREYISLHKGRHPLLDQDTVVPIDVELGGAFQSLIITGPNTGGKTVTLKTIGLLSLMAQSGLQIPAEEESEMTVFEAIYADIGDEQSIEQSLSTFSSHMVNIVDILKQVNFKSLVLFDELGAGTDPQEGAALAISILDYVYARGAKVIATTHYSELKAYAYNRDGVINASVEFNVETLRPTYKLLIGVPGRSNAFEISRRLGLKPSIIDEAKSQISDEDNKIDNMIRSLEDNQKRAQEEREKAIAIRKEAEQLKADLEAELRHLEQDRDRLLEEAERKAEEAVANAKQTAETVIKELREYQKEAAGNVKEHRLIDARKRLENATPSLRSKKKKSTGTAKPKTVSFKPGDEVKVLSFGQKGHIINKVSDKEYQVQIGILKMNVGVGDLEPIKQTKEKKPEPRSFVKVQGSDDSVRPELDLRGKRYEDAMIEVDKYLDEAMLAGYPQVSIIHGKGTGALRSGVQQLLKSHPNVKSTRMGAANEGGSGITVALLK</sequence>
<dbReference type="Proteomes" id="UP000054099">
    <property type="component" value="Unassembled WGS sequence"/>
</dbReference>
<keyword evidence="7" id="KW-0540">Nuclease</keyword>
<dbReference type="EMBL" id="LNQN01000002">
    <property type="protein sequence ID" value="KSU83713.1"/>
    <property type="molecule type" value="Genomic_DNA"/>
</dbReference>
<dbReference type="GO" id="GO:0030983">
    <property type="term" value="F:mismatched DNA binding"/>
    <property type="evidence" value="ECO:0007669"/>
    <property type="project" value="InterPro"/>
</dbReference>
<comment type="function">
    <text evidence="7">Acts as a ribosome collision sensor, splitting the ribosome into its 2 subunits. Detects stalled/collided 70S ribosomes which it binds and splits by an ATP-hydrolysis driven conformational change. Acts upstream of the ribosome quality control system (RQC), a ribosome-associated complex that mediates the extraction of incompletely synthesized nascent chains from stalled ribosomes and their subsequent degradation. Probably generates substrates for RQC.</text>
</comment>
<dbReference type="PROSITE" id="PS50828">
    <property type="entry name" value="SMR"/>
    <property type="match status" value="1"/>
</dbReference>
<dbReference type="EC" id="3.1.-.-" evidence="7"/>
<dbReference type="Pfam" id="PF00488">
    <property type="entry name" value="MutS_V"/>
    <property type="match status" value="1"/>
</dbReference>
<keyword evidence="3 7" id="KW-0378">Hydrolase</keyword>
<dbReference type="InterPro" id="IPR036063">
    <property type="entry name" value="Smr_dom_sf"/>
</dbReference>
<dbReference type="InterPro" id="IPR005747">
    <property type="entry name" value="MutS2"/>
</dbReference>
<dbReference type="SUPFAM" id="SSF160443">
    <property type="entry name" value="SMR domain-like"/>
    <property type="match status" value="1"/>
</dbReference>
<dbReference type="Gene3D" id="3.40.50.300">
    <property type="entry name" value="P-loop containing nucleotide triphosphate hydrolases"/>
    <property type="match status" value="1"/>
</dbReference>
<comment type="function">
    <text evidence="7">Endonuclease that is involved in the suppression of homologous recombination and thus may have a key role in the control of bacterial genetic diversity.</text>
</comment>
<evidence type="ECO:0000256" key="5">
    <source>
        <dbReference type="ARBA" id="ARBA00022884"/>
    </source>
</evidence>
<dbReference type="Pfam" id="PF01713">
    <property type="entry name" value="Smr"/>
    <property type="match status" value="1"/>
</dbReference>
<gene>
    <name evidence="7" type="primary">mutS2</name>
    <name evidence="7" type="synonym">rqcU</name>
    <name evidence="11" type="ORF">AS030_14320</name>
</gene>
<comment type="similarity">
    <text evidence="7">Belongs to the DNA mismatch repair MutS family. MutS2 subfamily.</text>
</comment>
<dbReference type="GO" id="GO:0005524">
    <property type="term" value="F:ATP binding"/>
    <property type="evidence" value="ECO:0007669"/>
    <property type="project" value="UniProtKB-UniRule"/>
</dbReference>
<feature type="compositionally biased region" description="Basic and acidic residues" evidence="9">
    <location>
        <begin position="686"/>
        <end position="699"/>
    </location>
</feature>
<dbReference type="GO" id="GO:0072344">
    <property type="term" value="P:rescue of stalled ribosome"/>
    <property type="evidence" value="ECO:0007669"/>
    <property type="project" value="UniProtKB-UniRule"/>
</dbReference>
<dbReference type="SMART" id="SM00463">
    <property type="entry name" value="SMR"/>
    <property type="match status" value="1"/>
</dbReference>
<dbReference type="InterPro" id="IPR000432">
    <property type="entry name" value="DNA_mismatch_repair_MutS_C"/>
</dbReference>
<dbReference type="PANTHER" id="PTHR48466:SF2">
    <property type="entry name" value="OS10G0509000 PROTEIN"/>
    <property type="match status" value="1"/>
</dbReference>
<dbReference type="PIRSF" id="PIRSF005814">
    <property type="entry name" value="MutS_YshD"/>
    <property type="match status" value="1"/>
</dbReference>
<evidence type="ECO:0000313" key="11">
    <source>
        <dbReference type="EMBL" id="KSU83713.1"/>
    </source>
</evidence>
<feature type="region of interest" description="Disordered" evidence="9">
    <location>
        <begin position="607"/>
        <end position="641"/>
    </location>
</feature>
<evidence type="ECO:0000256" key="2">
    <source>
        <dbReference type="ARBA" id="ARBA00022741"/>
    </source>
</evidence>
<dbReference type="InterPro" id="IPR002625">
    <property type="entry name" value="Smr_dom"/>
</dbReference>
<dbReference type="GO" id="GO:0140664">
    <property type="term" value="F:ATP-dependent DNA damage sensor activity"/>
    <property type="evidence" value="ECO:0007669"/>
    <property type="project" value="InterPro"/>
</dbReference>
<dbReference type="RefSeq" id="WP_061972552.1">
    <property type="nucleotide sequence ID" value="NZ_FMAV01000002.1"/>
</dbReference>
<dbReference type="PANTHER" id="PTHR48466">
    <property type="entry name" value="OS10G0509000 PROTEIN-RELATED"/>
    <property type="match status" value="1"/>
</dbReference>
<evidence type="ECO:0000313" key="12">
    <source>
        <dbReference type="Proteomes" id="UP000054099"/>
    </source>
</evidence>
<dbReference type="SMART" id="SM00534">
    <property type="entry name" value="MUTSac"/>
    <property type="match status" value="1"/>
</dbReference>
<organism evidence="11 12">
    <name type="scientific">Fictibacillus enclensis</name>
    <dbReference type="NCBI Taxonomy" id="1017270"/>
    <lineage>
        <taxon>Bacteria</taxon>
        <taxon>Bacillati</taxon>
        <taxon>Bacillota</taxon>
        <taxon>Bacilli</taxon>
        <taxon>Bacillales</taxon>
        <taxon>Fictibacillaceae</taxon>
        <taxon>Fictibacillus</taxon>
    </lineage>
</organism>
<dbReference type="CDD" id="cd03280">
    <property type="entry name" value="ABC_MutS2"/>
    <property type="match status" value="1"/>
</dbReference>
<evidence type="ECO:0000256" key="9">
    <source>
        <dbReference type="SAM" id="MobiDB-lite"/>
    </source>
</evidence>
<dbReference type="Pfam" id="PF20297">
    <property type="entry name" value="MSSS"/>
    <property type="match status" value="1"/>
</dbReference>
<dbReference type="EC" id="3.6.4.-" evidence="7"/>
<dbReference type="InterPro" id="IPR036187">
    <property type="entry name" value="DNA_mismatch_repair_MutS_sf"/>
</dbReference>
<feature type="coiled-coil region" evidence="8">
    <location>
        <begin position="505"/>
        <end position="600"/>
    </location>
</feature>
<evidence type="ECO:0000256" key="4">
    <source>
        <dbReference type="ARBA" id="ARBA00022840"/>
    </source>
</evidence>
<dbReference type="OrthoDB" id="9808166at2"/>
<dbReference type="GO" id="GO:0016887">
    <property type="term" value="F:ATP hydrolysis activity"/>
    <property type="evidence" value="ECO:0007669"/>
    <property type="project" value="InterPro"/>
</dbReference>
<dbReference type="AlphaFoldDB" id="A0A0V8J9W8"/>
<feature type="binding site" evidence="7">
    <location>
        <begin position="335"/>
        <end position="342"/>
    </location>
    <ligand>
        <name>ATP</name>
        <dbReference type="ChEBI" id="CHEBI:30616"/>
    </ligand>
</feature>
<evidence type="ECO:0000256" key="6">
    <source>
        <dbReference type="ARBA" id="ARBA00023125"/>
    </source>
</evidence>
<dbReference type="SUPFAM" id="SSF48334">
    <property type="entry name" value="DNA repair protein MutS, domain III"/>
    <property type="match status" value="1"/>
</dbReference>
<keyword evidence="4 7" id="KW-0067">ATP-binding</keyword>
<dbReference type="PROSITE" id="PS00486">
    <property type="entry name" value="DNA_MISMATCH_REPAIR_2"/>
    <property type="match status" value="1"/>
</dbReference>
<name>A0A0V8J9W8_9BACL</name>
<dbReference type="SUPFAM" id="SSF52540">
    <property type="entry name" value="P-loop containing nucleoside triphosphate hydrolases"/>
    <property type="match status" value="1"/>
</dbReference>
<evidence type="ECO:0000259" key="10">
    <source>
        <dbReference type="PROSITE" id="PS50828"/>
    </source>
</evidence>
<keyword evidence="1 7" id="KW-0699">rRNA-binding</keyword>
<evidence type="ECO:0000256" key="1">
    <source>
        <dbReference type="ARBA" id="ARBA00022730"/>
    </source>
</evidence>
<evidence type="ECO:0000256" key="3">
    <source>
        <dbReference type="ARBA" id="ARBA00022801"/>
    </source>
</evidence>
<comment type="caution">
    <text evidence="11">The sequence shown here is derived from an EMBL/GenBank/DDBJ whole genome shotgun (WGS) entry which is preliminary data.</text>
</comment>
<feature type="compositionally biased region" description="Basic and acidic residues" evidence="9">
    <location>
        <begin position="607"/>
        <end position="618"/>
    </location>
</feature>
<accession>A0A0V8J9W8</accession>